<dbReference type="GO" id="GO:0000035">
    <property type="term" value="F:acyl binding"/>
    <property type="evidence" value="ECO:0007669"/>
    <property type="project" value="TreeGrafter"/>
</dbReference>
<sequence>MAKTKVKCIRVIELFFSAAIKQTGSRNHCICIATLNMQNIKETILRYVRVRGFNETYWSYTGTGSRNVLKQLSRQMCASTSANPDEIMHRVIALVKKFDKTDAHKVTETADFQKDLSLDSLDRVELVMAFEEEFSVEIPEEKADKLTCCADVARYIASEAREKE</sequence>
<evidence type="ECO:0000256" key="4">
    <source>
        <dbReference type="ARBA" id="ARBA00022516"/>
    </source>
</evidence>
<dbReference type="Gene3D" id="1.10.1200.10">
    <property type="entry name" value="ACP-like"/>
    <property type="match status" value="1"/>
</dbReference>
<comment type="function">
    <text evidence="11">Carrier of the growing fatty acid chain in fatty acid biosynthesis. May be involved in the synthesis of short and medium chain fatty acids. Accessory and non-catalytic subunit of the mitochondrial membrane respiratory chain NADH dehydrogenase (Complex I), which functions in the transfer of electrons from NADH to the respiratory chain.</text>
</comment>
<evidence type="ECO:0000313" key="15">
    <source>
        <dbReference type="EMBL" id="ESR63166.1"/>
    </source>
</evidence>
<evidence type="ECO:0000256" key="12">
    <source>
        <dbReference type="ARBA" id="ARBA00063067"/>
    </source>
</evidence>
<evidence type="ECO:0000256" key="11">
    <source>
        <dbReference type="ARBA" id="ARBA00057783"/>
    </source>
</evidence>
<accession>V4ULG8</accession>
<keyword evidence="5" id="KW-0597">Phosphoprotein</keyword>
<dbReference type="eggNOG" id="KOG1748">
    <property type="taxonomic scope" value="Eukaryota"/>
</dbReference>
<dbReference type="FunFam" id="1.10.1200.10:FF:000003">
    <property type="entry name" value="Acyl carrier protein"/>
    <property type="match status" value="1"/>
</dbReference>
<evidence type="ECO:0000256" key="1">
    <source>
        <dbReference type="ARBA" id="ARBA00005194"/>
    </source>
</evidence>
<dbReference type="FunCoup" id="V4ULG8">
    <property type="interactions" value="41"/>
</dbReference>
<evidence type="ECO:0000256" key="7">
    <source>
        <dbReference type="ARBA" id="ARBA00022832"/>
    </source>
</evidence>
<dbReference type="PROSITE" id="PS50075">
    <property type="entry name" value="CARRIER"/>
    <property type="match status" value="1"/>
</dbReference>
<dbReference type="PANTHER" id="PTHR20863:SF60">
    <property type="entry name" value="ACYL CARRIER PROTEIN 3, MITOCHONDRIAL"/>
    <property type="match status" value="1"/>
</dbReference>
<dbReference type="STRING" id="85681.V4ULG8"/>
<dbReference type="HAMAP" id="MF_01217">
    <property type="entry name" value="Acyl_carrier"/>
    <property type="match status" value="1"/>
</dbReference>
<evidence type="ECO:0000313" key="16">
    <source>
        <dbReference type="Proteomes" id="UP000030687"/>
    </source>
</evidence>
<dbReference type="GO" id="GO:0000036">
    <property type="term" value="F:acyl carrier activity"/>
    <property type="evidence" value="ECO:0007669"/>
    <property type="project" value="TreeGrafter"/>
</dbReference>
<evidence type="ECO:0000256" key="10">
    <source>
        <dbReference type="ARBA" id="ARBA00023160"/>
    </source>
</evidence>
<gene>
    <name evidence="15" type="ORF">CICLE_v10017003mg</name>
</gene>
<reference evidence="15 16" key="1">
    <citation type="submission" date="2013-10" db="EMBL/GenBank/DDBJ databases">
        <authorList>
            <consortium name="International Citrus Genome Consortium"/>
            <person name="Jenkins J."/>
            <person name="Schmutz J."/>
            <person name="Prochnik S."/>
            <person name="Rokhsar D."/>
            <person name="Gmitter F."/>
            <person name="Ollitrault P."/>
            <person name="Machado M."/>
            <person name="Talon M."/>
            <person name="Wincker P."/>
            <person name="Jaillon O."/>
            <person name="Morgante M."/>
        </authorList>
    </citation>
    <scope>NUCLEOTIDE SEQUENCE</scope>
    <source>
        <strain evidence="16">cv. Clemenules</strain>
    </source>
</reference>
<keyword evidence="6" id="KW-0813">Transport</keyword>
<evidence type="ECO:0000256" key="3">
    <source>
        <dbReference type="ARBA" id="ARBA00022450"/>
    </source>
</evidence>
<keyword evidence="8" id="KW-0249">Electron transport</keyword>
<evidence type="ECO:0000256" key="6">
    <source>
        <dbReference type="ARBA" id="ARBA00022660"/>
    </source>
</evidence>
<name>V4ULG8_CITCL</name>
<comment type="pathway">
    <text evidence="1">Lipid metabolism; fatty acid biosynthesis.</text>
</comment>
<keyword evidence="6" id="KW-0679">Respiratory chain</keyword>
<dbReference type="PANTHER" id="PTHR20863">
    <property type="entry name" value="ACYL CARRIER PROTEIN"/>
    <property type="match status" value="1"/>
</dbReference>
<dbReference type="AlphaFoldDB" id="V4ULG8"/>
<dbReference type="Proteomes" id="UP000030687">
    <property type="component" value="Unassembled WGS sequence"/>
</dbReference>
<dbReference type="EMBL" id="KI536312">
    <property type="protein sequence ID" value="ESR63166.1"/>
    <property type="molecule type" value="Genomic_DNA"/>
</dbReference>
<dbReference type="InterPro" id="IPR009081">
    <property type="entry name" value="PP-bd_ACP"/>
</dbReference>
<evidence type="ECO:0000256" key="13">
    <source>
        <dbReference type="RuleBase" id="RU000722"/>
    </source>
</evidence>
<dbReference type="InterPro" id="IPR036736">
    <property type="entry name" value="ACP-like_sf"/>
</dbReference>
<dbReference type="InterPro" id="IPR003231">
    <property type="entry name" value="ACP"/>
</dbReference>
<dbReference type="NCBIfam" id="NF002148">
    <property type="entry name" value="PRK00982.1-2"/>
    <property type="match status" value="1"/>
</dbReference>
<dbReference type="GO" id="GO:0005739">
    <property type="term" value="C:mitochondrion"/>
    <property type="evidence" value="ECO:0007669"/>
    <property type="project" value="UniProtKB-ARBA"/>
</dbReference>
<feature type="domain" description="Carrier" evidence="14">
    <location>
        <begin position="85"/>
        <end position="160"/>
    </location>
</feature>
<dbReference type="SUPFAM" id="SSF47336">
    <property type="entry name" value="ACP-like"/>
    <property type="match status" value="1"/>
</dbReference>
<evidence type="ECO:0000256" key="2">
    <source>
        <dbReference type="ARBA" id="ARBA00010930"/>
    </source>
</evidence>
<evidence type="ECO:0000259" key="14">
    <source>
        <dbReference type="PROSITE" id="PS50075"/>
    </source>
</evidence>
<keyword evidence="10 13" id="KW-0275">Fatty acid biosynthesis</keyword>
<keyword evidence="9" id="KW-0443">Lipid metabolism</keyword>
<proteinExistence type="inferred from homology"/>
<dbReference type="InParanoid" id="V4ULG8"/>
<dbReference type="Pfam" id="PF00550">
    <property type="entry name" value="PP-binding"/>
    <property type="match status" value="1"/>
</dbReference>
<keyword evidence="16" id="KW-1185">Reference proteome</keyword>
<keyword evidence="4 13" id="KW-0444">Lipid biosynthesis</keyword>
<organism evidence="15 16">
    <name type="scientific">Citrus clementina</name>
    <name type="common">Clementine</name>
    <name type="synonym">Citrus deliciosa x Citrus sinensis</name>
    <dbReference type="NCBI Taxonomy" id="85681"/>
    <lineage>
        <taxon>Eukaryota</taxon>
        <taxon>Viridiplantae</taxon>
        <taxon>Streptophyta</taxon>
        <taxon>Embryophyta</taxon>
        <taxon>Tracheophyta</taxon>
        <taxon>Spermatophyta</taxon>
        <taxon>Magnoliopsida</taxon>
        <taxon>eudicotyledons</taxon>
        <taxon>Gunneridae</taxon>
        <taxon>Pentapetalae</taxon>
        <taxon>rosids</taxon>
        <taxon>malvids</taxon>
        <taxon>Sapindales</taxon>
        <taxon>Rutaceae</taxon>
        <taxon>Aurantioideae</taxon>
        <taxon>Citrus</taxon>
    </lineage>
</organism>
<evidence type="ECO:0000256" key="9">
    <source>
        <dbReference type="ARBA" id="ARBA00023098"/>
    </source>
</evidence>
<comment type="subunit">
    <text evidence="12">Complex I is composed of at least 49 different subunits.</text>
</comment>
<evidence type="ECO:0000256" key="5">
    <source>
        <dbReference type="ARBA" id="ARBA00022553"/>
    </source>
</evidence>
<comment type="similarity">
    <text evidence="2">Belongs to the acyl carrier protein (ACP) family.</text>
</comment>
<dbReference type="Gramene" id="ESR63166">
    <property type="protein sequence ID" value="ESR63166"/>
    <property type="gene ID" value="CICLE_v10017003mg"/>
</dbReference>
<protein>
    <recommendedName>
        <fullName evidence="13">Acyl carrier protein</fullName>
    </recommendedName>
</protein>
<evidence type="ECO:0000256" key="8">
    <source>
        <dbReference type="ARBA" id="ARBA00022982"/>
    </source>
</evidence>
<dbReference type="KEGG" id="cic:CICLE_v10017003mg"/>
<dbReference type="NCBIfam" id="TIGR00517">
    <property type="entry name" value="acyl_carrier"/>
    <property type="match status" value="1"/>
</dbReference>
<keyword evidence="3 13" id="KW-0596">Phosphopantetheine</keyword>
<keyword evidence="7" id="KW-0276">Fatty acid metabolism</keyword>